<proteinExistence type="predicted"/>
<name>A0ACC4AIL4_POPAL</name>
<keyword evidence="2" id="KW-1185">Reference proteome</keyword>
<comment type="caution">
    <text evidence="1">The sequence shown here is derived from an EMBL/GenBank/DDBJ whole genome shotgun (WGS) entry which is preliminary data.</text>
</comment>
<sequence>MAGAVAVLLSITVENIEKKAVALKSDQQGMVSYSTSRIQSKDRLDAKKTIVGLSFKDGSVKGSLFSLFLFGWASILPLQRMRAVHLHLEHAIQEMSLGQKIWWQSFFIK</sequence>
<dbReference type="EMBL" id="RCHU02000019">
    <property type="protein sequence ID" value="KAL3565717.1"/>
    <property type="molecule type" value="Genomic_DNA"/>
</dbReference>
<organism evidence="1 2">
    <name type="scientific">Populus alba</name>
    <name type="common">White poplar</name>
    <dbReference type="NCBI Taxonomy" id="43335"/>
    <lineage>
        <taxon>Eukaryota</taxon>
        <taxon>Viridiplantae</taxon>
        <taxon>Streptophyta</taxon>
        <taxon>Embryophyta</taxon>
        <taxon>Tracheophyta</taxon>
        <taxon>Spermatophyta</taxon>
        <taxon>Magnoliopsida</taxon>
        <taxon>eudicotyledons</taxon>
        <taxon>Gunneridae</taxon>
        <taxon>Pentapetalae</taxon>
        <taxon>rosids</taxon>
        <taxon>fabids</taxon>
        <taxon>Malpighiales</taxon>
        <taxon>Salicaceae</taxon>
        <taxon>Saliceae</taxon>
        <taxon>Populus</taxon>
    </lineage>
</organism>
<evidence type="ECO:0000313" key="2">
    <source>
        <dbReference type="Proteomes" id="UP000309997"/>
    </source>
</evidence>
<gene>
    <name evidence="1" type="ORF">D5086_033763</name>
</gene>
<evidence type="ECO:0000313" key="1">
    <source>
        <dbReference type="EMBL" id="KAL3565717.1"/>
    </source>
</evidence>
<reference evidence="1 2" key="1">
    <citation type="journal article" date="2024" name="Plant Biotechnol. J.">
        <title>Genome and CRISPR/Cas9 system of a widespread forest tree (Populus alba) in the world.</title>
        <authorList>
            <person name="Liu Y.J."/>
            <person name="Jiang P.F."/>
            <person name="Han X.M."/>
            <person name="Li X.Y."/>
            <person name="Wang H.M."/>
            <person name="Wang Y.J."/>
            <person name="Wang X.X."/>
            <person name="Zeng Q.Y."/>
        </authorList>
    </citation>
    <scope>NUCLEOTIDE SEQUENCE [LARGE SCALE GENOMIC DNA]</scope>
    <source>
        <strain evidence="2">cv. PAL-ZL1</strain>
    </source>
</reference>
<dbReference type="Proteomes" id="UP000309997">
    <property type="component" value="Unassembled WGS sequence"/>
</dbReference>
<protein>
    <submittedName>
        <fullName evidence="1">Uncharacterized protein</fullName>
    </submittedName>
</protein>
<accession>A0ACC4AIL4</accession>